<sequence>MNSLDAKKRVNLMGIIASISLGIQLLIVVITIGVGQSIIPGLNIWSFIDLAIGLILVIWLFAKKSRTAAVGLLLMYLLAQILMLFSLENTTVGFWTGRLIMMALFITVYSRGVHAAFVYHRLNNKKDMASTNESISS</sequence>
<feature type="transmembrane region" description="Helical" evidence="1">
    <location>
        <begin position="99"/>
        <end position="119"/>
    </location>
</feature>
<dbReference type="Proteomes" id="UP001389717">
    <property type="component" value="Unassembled WGS sequence"/>
</dbReference>
<protein>
    <submittedName>
        <fullName evidence="2">Uncharacterized protein</fullName>
    </submittedName>
</protein>
<gene>
    <name evidence="2" type="ORF">AAEO50_15270</name>
</gene>
<evidence type="ECO:0000313" key="2">
    <source>
        <dbReference type="EMBL" id="MEL3973649.1"/>
    </source>
</evidence>
<keyword evidence="1" id="KW-0812">Transmembrane</keyword>
<dbReference type="EMBL" id="JBBYAF010000032">
    <property type="protein sequence ID" value="MEL3973649.1"/>
    <property type="molecule type" value="Genomic_DNA"/>
</dbReference>
<proteinExistence type="predicted"/>
<name>A0ABU9KC06_9BACI</name>
<accession>A0ABU9KC06</accession>
<evidence type="ECO:0000256" key="1">
    <source>
        <dbReference type="SAM" id="Phobius"/>
    </source>
</evidence>
<evidence type="ECO:0000313" key="3">
    <source>
        <dbReference type="Proteomes" id="UP001389717"/>
    </source>
</evidence>
<organism evidence="2 3">
    <name type="scientific">Rossellomorea oryzaecorticis</name>
    <dbReference type="NCBI Taxonomy" id="1396505"/>
    <lineage>
        <taxon>Bacteria</taxon>
        <taxon>Bacillati</taxon>
        <taxon>Bacillota</taxon>
        <taxon>Bacilli</taxon>
        <taxon>Bacillales</taxon>
        <taxon>Bacillaceae</taxon>
        <taxon>Rossellomorea</taxon>
    </lineage>
</organism>
<keyword evidence="1" id="KW-1133">Transmembrane helix</keyword>
<keyword evidence="3" id="KW-1185">Reference proteome</keyword>
<feature type="transmembrane region" description="Helical" evidence="1">
    <location>
        <begin position="44"/>
        <end position="62"/>
    </location>
</feature>
<dbReference type="RefSeq" id="WP_341985149.1">
    <property type="nucleotide sequence ID" value="NZ_JBBYAF010000032.1"/>
</dbReference>
<keyword evidence="1" id="KW-0472">Membrane</keyword>
<comment type="caution">
    <text evidence="2">The sequence shown here is derived from an EMBL/GenBank/DDBJ whole genome shotgun (WGS) entry which is preliminary data.</text>
</comment>
<reference evidence="2 3" key="1">
    <citation type="submission" date="2024-04" db="EMBL/GenBank/DDBJ databases">
        <title>Bacillus oryzaecorticis sp. nov., a moderately halophilic bacterium isolated from rice husks.</title>
        <authorList>
            <person name="Zhu H.-S."/>
        </authorList>
    </citation>
    <scope>NUCLEOTIDE SEQUENCE [LARGE SCALE GENOMIC DNA]</scope>
    <source>
        <strain evidence="2 3">ZC255</strain>
    </source>
</reference>
<feature type="transmembrane region" description="Helical" evidence="1">
    <location>
        <begin position="69"/>
        <end position="87"/>
    </location>
</feature>
<feature type="transmembrane region" description="Helical" evidence="1">
    <location>
        <begin position="12"/>
        <end position="38"/>
    </location>
</feature>